<keyword evidence="6 7" id="KW-0998">Cell outer membrane</keyword>
<name>A0A285GNZ4_9FIRM</name>
<dbReference type="OrthoDB" id="9816119at2"/>
<keyword evidence="3 8" id="KW-0732">Signal</keyword>
<dbReference type="PRINTS" id="PR01008">
    <property type="entry name" value="FLGLRINGFLGH"/>
</dbReference>
<evidence type="ECO:0000256" key="7">
    <source>
        <dbReference type="HAMAP-Rule" id="MF_00415"/>
    </source>
</evidence>
<keyword evidence="9" id="KW-0282">Flagellum</keyword>
<comment type="similarity">
    <text evidence="2 7">Belongs to the FlgH family.</text>
</comment>
<dbReference type="GO" id="GO:0003774">
    <property type="term" value="F:cytoskeletal motor activity"/>
    <property type="evidence" value="ECO:0007669"/>
    <property type="project" value="InterPro"/>
</dbReference>
<dbReference type="GO" id="GO:0009279">
    <property type="term" value="C:cell outer membrane"/>
    <property type="evidence" value="ECO:0007669"/>
    <property type="project" value="UniProtKB-SubCell"/>
</dbReference>
<comment type="function">
    <text evidence="1 7">Assembles around the rod to form the L-ring and probably protects the motor/basal body from shearing forces during rotation.</text>
</comment>
<reference evidence="10" key="1">
    <citation type="submission" date="2017-09" db="EMBL/GenBank/DDBJ databases">
        <authorList>
            <person name="Varghese N."/>
            <person name="Submissions S."/>
        </authorList>
    </citation>
    <scope>NUCLEOTIDE SEQUENCE [LARGE SCALE GENOMIC DNA]</scope>
    <source>
        <strain evidence="10">MSL47</strain>
    </source>
</reference>
<keyword evidence="4 7" id="KW-0472">Membrane</keyword>
<keyword evidence="9" id="KW-0966">Cell projection</keyword>
<keyword evidence="10" id="KW-1185">Reference proteome</keyword>
<comment type="subunit">
    <text evidence="7">The basal body constitutes a major portion of the flagellar organelle and consists of four rings (L,P,S, and M) mounted on a central rod.</text>
</comment>
<dbReference type="HAMAP" id="MF_00415">
    <property type="entry name" value="FlgH"/>
    <property type="match status" value="1"/>
</dbReference>
<accession>A0A285GNZ4</accession>
<dbReference type="GO" id="GO:0009427">
    <property type="term" value="C:bacterial-type flagellum basal body, distal rod, L ring"/>
    <property type="evidence" value="ECO:0007669"/>
    <property type="project" value="InterPro"/>
</dbReference>
<evidence type="ECO:0000256" key="5">
    <source>
        <dbReference type="ARBA" id="ARBA00023143"/>
    </source>
</evidence>
<evidence type="ECO:0000256" key="3">
    <source>
        <dbReference type="ARBA" id="ARBA00022729"/>
    </source>
</evidence>
<proteinExistence type="inferred from homology"/>
<dbReference type="PANTHER" id="PTHR34933">
    <property type="entry name" value="FLAGELLAR L-RING PROTEIN"/>
    <property type="match status" value="1"/>
</dbReference>
<dbReference type="Pfam" id="PF02107">
    <property type="entry name" value="FlgH"/>
    <property type="match status" value="1"/>
</dbReference>
<evidence type="ECO:0000313" key="9">
    <source>
        <dbReference type="EMBL" id="SNY24226.1"/>
    </source>
</evidence>
<dbReference type="Proteomes" id="UP000219573">
    <property type="component" value="Unassembled WGS sequence"/>
</dbReference>
<dbReference type="InterPro" id="IPR000527">
    <property type="entry name" value="Flag_Lring"/>
</dbReference>
<keyword evidence="9" id="KW-0969">Cilium</keyword>
<evidence type="ECO:0000256" key="1">
    <source>
        <dbReference type="ARBA" id="ARBA00002591"/>
    </source>
</evidence>
<dbReference type="EMBL" id="OBDZ01000008">
    <property type="protein sequence ID" value="SNY24226.1"/>
    <property type="molecule type" value="Genomic_DNA"/>
</dbReference>
<dbReference type="GO" id="GO:0071973">
    <property type="term" value="P:bacterial-type flagellum-dependent cell motility"/>
    <property type="evidence" value="ECO:0007669"/>
    <property type="project" value="InterPro"/>
</dbReference>
<evidence type="ECO:0000256" key="8">
    <source>
        <dbReference type="SAM" id="SignalP"/>
    </source>
</evidence>
<protein>
    <recommendedName>
        <fullName evidence="7">Flagellar L-ring protein</fullName>
    </recommendedName>
    <alternativeName>
        <fullName evidence="7">Basal body L-ring protein</fullName>
    </alternativeName>
</protein>
<keyword evidence="5 7" id="KW-0975">Bacterial flagellum</keyword>
<feature type="chain" id="PRO_5012967513" description="Flagellar L-ring protein" evidence="8">
    <location>
        <begin position="29"/>
        <end position="197"/>
    </location>
</feature>
<dbReference type="AlphaFoldDB" id="A0A285GNZ4"/>
<evidence type="ECO:0000256" key="6">
    <source>
        <dbReference type="ARBA" id="ARBA00023237"/>
    </source>
</evidence>
<gene>
    <name evidence="7" type="primary">flgH</name>
    <name evidence="9" type="ORF">SAMN06265827_10868</name>
</gene>
<evidence type="ECO:0000313" key="10">
    <source>
        <dbReference type="Proteomes" id="UP000219573"/>
    </source>
</evidence>
<dbReference type="STRING" id="1413210.U472_14995"/>
<organism evidence="9 10">
    <name type="scientific">Orenia metallireducens</name>
    <dbReference type="NCBI Taxonomy" id="1413210"/>
    <lineage>
        <taxon>Bacteria</taxon>
        <taxon>Bacillati</taxon>
        <taxon>Bacillota</taxon>
        <taxon>Clostridia</taxon>
        <taxon>Halanaerobiales</taxon>
        <taxon>Halobacteroidaceae</taxon>
        <taxon>Orenia</taxon>
    </lineage>
</organism>
<evidence type="ECO:0000256" key="4">
    <source>
        <dbReference type="ARBA" id="ARBA00023136"/>
    </source>
</evidence>
<feature type="signal peptide" evidence="8">
    <location>
        <begin position="1"/>
        <end position="28"/>
    </location>
</feature>
<evidence type="ECO:0000256" key="2">
    <source>
        <dbReference type="ARBA" id="ARBA00006929"/>
    </source>
</evidence>
<comment type="subcellular location">
    <subcellularLocation>
        <location evidence="7">Cell outer membrane</location>
    </subcellularLocation>
    <subcellularLocation>
        <location evidence="7">Bacterial flagellum basal body</location>
    </subcellularLocation>
</comment>
<sequence>MFKRGWLVKGILVMLLSSLLLLNNNVQANSLWNDNSESLFTDDKANEVGDLLTIIIQESTTASQQASTDASQSSQANVGAGTGILNFIRAFGVNQSDTNSATGTTSRSGSLDTKITVQIVEVLPNGNFKISGKKHITINNEKQEVEMTGIVRPTDITADNTIDSTYVADVTINYQGKGAIGDKQKPGIINRILDWFF</sequence>
<dbReference type="PANTHER" id="PTHR34933:SF1">
    <property type="entry name" value="FLAGELLAR L-RING PROTEIN"/>
    <property type="match status" value="1"/>
</dbReference>